<evidence type="ECO:0000313" key="2">
    <source>
        <dbReference type="Proteomes" id="UP000242915"/>
    </source>
</evidence>
<protein>
    <submittedName>
        <fullName evidence="1">Uncharacterized protein</fullName>
    </submittedName>
</protein>
<reference evidence="2" key="1">
    <citation type="submission" date="2017-06" db="EMBL/GenBank/DDBJ databases">
        <authorList>
            <person name="Varghese N."/>
            <person name="Submissions S."/>
        </authorList>
    </citation>
    <scope>NUCLEOTIDE SEQUENCE [LARGE SCALE GENOMIC DNA]</scope>
    <source>
        <strain evidence="2">CIP 108523</strain>
    </source>
</reference>
<evidence type="ECO:0000313" key="1">
    <source>
        <dbReference type="EMBL" id="SNS85337.1"/>
    </source>
</evidence>
<proteinExistence type="predicted"/>
<dbReference type="AlphaFoldDB" id="A0A239HVJ2"/>
<accession>A0A239HVJ2</accession>
<name>A0A239HVJ2_9PSED</name>
<dbReference type="EMBL" id="FZOG01000005">
    <property type="protein sequence ID" value="SNS85337.1"/>
    <property type="molecule type" value="Genomic_DNA"/>
</dbReference>
<gene>
    <name evidence="1" type="ORF">SAMN05216255_3607</name>
</gene>
<dbReference type="Proteomes" id="UP000242915">
    <property type="component" value="Unassembled WGS sequence"/>
</dbReference>
<sequence length="39" mass="4722">MADSYRSQPAKLRAYGLSQRWPPRLQKLRERREYTNIEG</sequence>
<organism evidence="1 2">
    <name type="scientific">Pseudomonas segetis</name>
    <dbReference type="NCBI Taxonomy" id="298908"/>
    <lineage>
        <taxon>Bacteria</taxon>
        <taxon>Pseudomonadati</taxon>
        <taxon>Pseudomonadota</taxon>
        <taxon>Gammaproteobacteria</taxon>
        <taxon>Pseudomonadales</taxon>
        <taxon>Pseudomonadaceae</taxon>
        <taxon>Pseudomonas</taxon>
    </lineage>
</organism>
<keyword evidence="2" id="KW-1185">Reference proteome</keyword>